<dbReference type="Gene3D" id="2.70.98.10">
    <property type="match status" value="1"/>
</dbReference>
<evidence type="ECO:0000256" key="4">
    <source>
        <dbReference type="ARBA" id="ARBA00022525"/>
    </source>
</evidence>
<evidence type="ECO:0000313" key="17">
    <source>
        <dbReference type="Proteomes" id="UP000028045"/>
    </source>
</evidence>
<feature type="chain" id="PRO_5010009706" description="Rhamnogalacturonate lyase" evidence="11">
    <location>
        <begin position="21"/>
        <end position="536"/>
    </location>
</feature>
<feature type="domain" description="Rhamnogalacturonan lyase" evidence="14">
    <location>
        <begin position="369"/>
        <end position="534"/>
    </location>
</feature>
<dbReference type="InterPro" id="IPR014718">
    <property type="entry name" value="GH-type_carb-bd"/>
</dbReference>
<keyword evidence="5 11" id="KW-0732">Signal</keyword>
<accession>A0A084B8R0</accession>
<dbReference type="Pfam" id="PF14683">
    <property type="entry name" value="CBM-like"/>
    <property type="match status" value="1"/>
</dbReference>
<name>A0A084B8R0_STACB</name>
<comment type="catalytic activity">
    <reaction evidence="1 11">
        <text>Endotype eliminative cleavage of L-alpha-rhamnopyranosyl-(1-&gt;4)-alpha-D-galactopyranosyluronic acid bonds of rhamnogalacturonan I domains in ramified hairy regions of pectin leaving L-rhamnopyranose at the reducing end and 4-deoxy-4,5-unsaturated D-galactopyranosyluronic acid at the non-reducing end.</text>
        <dbReference type="EC" id="4.2.2.23"/>
    </reaction>
</comment>
<keyword evidence="17" id="KW-1185">Reference proteome</keyword>
<dbReference type="Gene3D" id="2.60.120.260">
    <property type="entry name" value="Galactose-binding domain-like"/>
    <property type="match status" value="1"/>
</dbReference>
<evidence type="ECO:0000256" key="8">
    <source>
        <dbReference type="ARBA" id="ARBA00023277"/>
    </source>
</evidence>
<dbReference type="FunFam" id="2.60.120.260:FF:000102">
    <property type="entry name" value="Rhamnogalacturonate lyase A"/>
    <property type="match status" value="1"/>
</dbReference>
<feature type="disulfide bond" evidence="12">
    <location>
        <begin position="188"/>
        <end position="201"/>
    </location>
</feature>
<dbReference type="GO" id="GO:0102210">
    <property type="term" value="F:rhamnogalacturonan endolyase activity"/>
    <property type="evidence" value="ECO:0007669"/>
    <property type="project" value="UniProtKB-UniRule"/>
</dbReference>
<evidence type="ECO:0000256" key="6">
    <source>
        <dbReference type="ARBA" id="ARBA00023157"/>
    </source>
</evidence>
<dbReference type="InterPro" id="IPR011013">
    <property type="entry name" value="Gal_mutarotase_sf_dom"/>
</dbReference>
<evidence type="ECO:0000256" key="3">
    <source>
        <dbReference type="ARBA" id="ARBA00010418"/>
    </source>
</evidence>
<feature type="disulfide bond" evidence="12">
    <location>
        <begin position="50"/>
        <end position="96"/>
    </location>
</feature>
<keyword evidence="6 12" id="KW-1015">Disulfide bond</keyword>
<dbReference type="Proteomes" id="UP000028045">
    <property type="component" value="Unassembled WGS sequence"/>
</dbReference>
<dbReference type="PIRSF" id="PIRSF011794">
    <property type="entry name" value="Rhamnogalacturonase_B"/>
    <property type="match status" value="1"/>
</dbReference>
<dbReference type="GO" id="GO:0071555">
    <property type="term" value="P:cell wall organization"/>
    <property type="evidence" value="ECO:0007669"/>
    <property type="project" value="UniProtKB-UniRule"/>
</dbReference>
<feature type="domain" description="Rhamnogalacturonase B N-terminal" evidence="13">
    <location>
        <begin position="22"/>
        <end position="277"/>
    </location>
</feature>
<dbReference type="SUPFAM" id="SSF49452">
    <property type="entry name" value="Starch-binding domain-like"/>
    <property type="match status" value="1"/>
</dbReference>
<dbReference type="Pfam" id="PF14686">
    <property type="entry name" value="fn3_3"/>
    <property type="match status" value="1"/>
</dbReference>
<dbReference type="InterPro" id="IPR015364">
    <property type="entry name" value="RhgB_N"/>
</dbReference>
<evidence type="ECO:0000256" key="9">
    <source>
        <dbReference type="ARBA" id="ARBA00023316"/>
    </source>
</evidence>
<dbReference type="GO" id="GO:0030246">
    <property type="term" value="F:carbohydrate binding"/>
    <property type="evidence" value="ECO:0007669"/>
    <property type="project" value="UniProtKB-UniRule"/>
</dbReference>
<evidence type="ECO:0000256" key="7">
    <source>
        <dbReference type="ARBA" id="ARBA00023239"/>
    </source>
</evidence>
<keyword evidence="4 11" id="KW-0964">Secreted</keyword>
<feature type="signal peptide" evidence="11">
    <location>
        <begin position="1"/>
        <end position="20"/>
    </location>
</feature>
<evidence type="ECO:0000256" key="12">
    <source>
        <dbReference type="PIRSR" id="PIRSR011794-1"/>
    </source>
</evidence>
<keyword evidence="10 11" id="KW-0624">Polysaccharide degradation</keyword>
<protein>
    <recommendedName>
        <fullName evidence="11">Rhamnogalacturonate lyase</fullName>
        <ecNumber evidence="11">4.2.2.23</ecNumber>
    </recommendedName>
</protein>
<dbReference type="PANTHER" id="PTHR36574:SF1">
    <property type="entry name" value="RHAMNOGALACTURONATE LYASE-RELATED"/>
    <property type="match status" value="1"/>
</dbReference>
<evidence type="ECO:0000259" key="15">
    <source>
        <dbReference type="Pfam" id="PF14686"/>
    </source>
</evidence>
<keyword evidence="8 11" id="KW-0119">Carbohydrate metabolism</keyword>
<dbReference type="InterPro" id="IPR008979">
    <property type="entry name" value="Galactose-bd-like_sf"/>
</dbReference>
<dbReference type="EMBL" id="KL647700">
    <property type="protein sequence ID" value="KEY73939.1"/>
    <property type="molecule type" value="Genomic_DNA"/>
</dbReference>
<dbReference type="OrthoDB" id="114708at2759"/>
<reference evidence="16 17" key="1">
    <citation type="journal article" date="2014" name="BMC Genomics">
        <title>Comparative genome sequencing reveals chemotype-specific gene clusters in the toxigenic black mold Stachybotrys.</title>
        <authorList>
            <person name="Semeiks J."/>
            <person name="Borek D."/>
            <person name="Otwinowski Z."/>
            <person name="Grishin N.V."/>
        </authorList>
    </citation>
    <scope>NUCLEOTIDE SEQUENCE [LARGE SCALE GENOMIC DNA]</scope>
    <source>
        <strain evidence="17">CBS 109288 / IBT 7711</strain>
    </source>
</reference>
<dbReference type="InterPro" id="IPR013784">
    <property type="entry name" value="Carb-bd-like_fold"/>
</dbReference>
<proteinExistence type="inferred from homology"/>
<evidence type="ECO:0000259" key="14">
    <source>
        <dbReference type="Pfam" id="PF14683"/>
    </source>
</evidence>
<dbReference type="GO" id="GO:0005576">
    <property type="term" value="C:extracellular region"/>
    <property type="evidence" value="ECO:0007669"/>
    <property type="project" value="UniProtKB-SubCell"/>
</dbReference>
<dbReference type="InterPro" id="IPR029411">
    <property type="entry name" value="RG-lyase_III"/>
</dbReference>
<dbReference type="InterPro" id="IPR029413">
    <property type="entry name" value="RG-lyase_II"/>
</dbReference>
<keyword evidence="9 11" id="KW-0961">Cell wall biogenesis/degradation</keyword>
<gene>
    <name evidence="16" type="ORF">S7711_07779</name>
</gene>
<dbReference type="SUPFAM" id="SSF74650">
    <property type="entry name" value="Galactose mutarotase-like"/>
    <property type="match status" value="1"/>
</dbReference>
<dbReference type="GO" id="GO:0045490">
    <property type="term" value="P:pectin catabolic process"/>
    <property type="evidence" value="ECO:0007669"/>
    <property type="project" value="TreeGrafter"/>
</dbReference>
<dbReference type="CDD" id="cd10320">
    <property type="entry name" value="RGL4_N"/>
    <property type="match status" value="1"/>
</dbReference>
<sequence length="536" mass="57236">MLLPLALLTLLSLLPSLALAAFGFAQSGSVYTIDAGSSNALVFNVNANSCDITSIKYRGVELQSSTASHIGSGLGSASVAVTRFSGASGNYVKVACTTSTLTQYYVVREGDSTIYMGTYITAQPAVGELRFIARLRSDVLPNELPFGTPSTTSPSSATVEGSDVFVVNGQTRSKFYSSERFIDEKVHCVQGTSTPEPIHACMLIPSFESSSGGPFMRDINTNNVGSANYLFHYMNSGHAQTEAYRMGFHGPYYMQFSRTGLPTLAAVPWYSELGLQGYVADADRGRVSGTASGVASSFQTVVHWYNSAAQYWVYASSSGAFTSPLMKPGTYTMVLYQNEFKVATVTGVTVSRGATTSRNIASTMTARNTIWKIGEYDGQPTGFRNADKFLRMHPSDSRMSSWGPLTYTVGSSPLTDMTMAVFKDVYGPQTIRFTLSSIPSGTVTLRIATTYSFAGARPGVQVNSWSAATPAAPPKIDSRAVTRGAYRGHGEVYDFTIPAGTLITGTNTISISAASGSSGTTFLSPNFILDAIELFT</sequence>
<keyword evidence="7 11" id="KW-0456">Lyase</keyword>
<organism evidence="16 17">
    <name type="scientific">Stachybotrys chartarum (strain CBS 109288 / IBT 7711)</name>
    <name type="common">Toxic black mold</name>
    <name type="synonym">Stilbospora chartarum</name>
    <dbReference type="NCBI Taxonomy" id="1280523"/>
    <lineage>
        <taxon>Eukaryota</taxon>
        <taxon>Fungi</taxon>
        <taxon>Dikarya</taxon>
        <taxon>Ascomycota</taxon>
        <taxon>Pezizomycotina</taxon>
        <taxon>Sordariomycetes</taxon>
        <taxon>Hypocreomycetidae</taxon>
        <taxon>Hypocreales</taxon>
        <taxon>Stachybotryaceae</taxon>
        <taxon>Stachybotrys</taxon>
    </lineage>
</organism>
<dbReference type="SUPFAM" id="SSF49785">
    <property type="entry name" value="Galactose-binding domain-like"/>
    <property type="match status" value="1"/>
</dbReference>
<evidence type="ECO:0000256" key="11">
    <source>
        <dbReference type="PIRNR" id="PIRNR011794"/>
    </source>
</evidence>
<dbReference type="Gene3D" id="2.60.40.1120">
    <property type="entry name" value="Carboxypeptidase-like, regulatory domain"/>
    <property type="match status" value="1"/>
</dbReference>
<evidence type="ECO:0000259" key="13">
    <source>
        <dbReference type="Pfam" id="PF09284"/>
    </source>
</evidence>
<dbReference type="Pfam" id="PF09284">
    <property type="entry name" value="RhgB_N"/>
    <property type="match status" value="1"/>
</dbReference>
<evidence type="ECO:0000256" key="10">
    <source>
        <dbReference type="ARBA" id="ARBA00023326"/>
    </source>
</evidence>
<feature type="domain" description="Rhamnogalacturonan lyase" evidence="15">
    <location>
        <begin position="284"/>
        <end position="357"/>
    </location>
</feature>
<comment type="similarity">
    <text evidence="3 11">Belongs to the polysaccharide lyase 4 family.</text>
</comment>
<evidence type="ECO:0000256" key="5">
    <source>
        <dbReference type="ARBA" id="ARBA00022729"/>
    </source>
</evidence>
<dbReference type="CDD" id="cd10316">
    <property type="entry name" value="RGL4_M"/>
    <property type="match status" value="1"/>
</dbReference>
<evidence type="ECO:0000256" key="2">
    <source>
        <dbReference type="ARBA" id="ARBA00004613"/>
    </source>
</evidence>
<evidence type="ECO:0000313" key="16">
    <source>
        <dbReference type="EMBL" id="KEY73939.1"/>
    </source>
</evidence>
<evidence type="ECO:0000256" key="1">
    <source>
        <dbReference type="ARBA" id="ARBA00001324"/>
    </source>
</evidence>
<dbReference type="CDD" id="cd10317">
    <property type="entry name" value="RGL4_C"/>
    <property type="match status" value="1"/>
</dbReference>
<comment type="subcellular location">
    <subcellularLocation>
        <location evidence="2 11">Secreted</location>
    </subcellularLocation>
</comment>
<dbReference type="EC" id="4.2.2.23" evidence="11"/>
<dbReference type="InterPro" id="IPR016590">
    <property type="entry name" value="Rhamnogalacturonase_B"/>
</dbReference>
<dbReference type="AlphaFoldDB" id="A0A084B8R0"/>
<dbReference type="HOGENOM" id="CLU_037882_1_1_1"/>
<dbReference type="PANTHER" id="PTHR36574">
    <property type="entry name" value="RHAMNOGALACTURONATE LYASE-RELATED"/>
    <property type="match status" value="1"/>
</dbReference>